<dbReference type="Proteomes" id="UP000738349">
    <property type="component" value="Unassembled WGS sequence"/>
</dbReference>
<sequence length="82" mass="8839">MSPLARCTLIILLQQPKPGAASPPDLCLDGVTKGLGQPRLGITGKADWLGQGDPLFLVSKRHLKKLVSKFCRTMPTRAGVSW</sequence>
<dbReference type="AlphaFoldDB" id="A0A9P9DRR1"/>
<dbReference type="EMBL" id="JAGMUV010000021">
    <property type="protein sequence ID" value="KAH7124659.1"/>
    <property type="molecule type" value="Genomic_DNA"/>
</dbReference>
<keyword evidence="3" id="KW-1185">Reference proteome</keyword>
<protein>
    <recommendedName>
        <fullName evidence="4">Secreted protein</fullName>
    </recommendedName>
</protein>
<keyword evidence="1" id="KW-0732">Signal</keyword>
<comment type="caution">
    <text evidence="2">The sequence shown here is derived from an EMBL/GenBank/DDBJ whole genome shotgun (WGS) entry which is preliminary data.</text>
</comment>
<evidence type="ECO:0000313" key="2">
    <source>
        <dbReference type="EMBL" id="KAH7124659.1"/>
    </source>
</evidence>
<gene>
    <name evidence="2" type="ORF">EDB81DRAFT_811377</name>
</gene>
<feature type="chain" id="PRO_5040173668" description="Secreted protein" evidence="1">
    <location>
        <begin position="22"/>
        <end position="82"/>
    </location>
</feature>
<feature type="signal peptide" evidence="1">
    <location>
        <begin position="1"/>
        <end position="21"/>
    </location>
</feature>
<evidence type="ECO:0000256" key="1">
    <source>
        <dbReference type="SAM" id="SignalP"/>
    </source>
</evidence>
<evidence type="ECO:0008006" key="4">
    <source>
        <dbReference type="Google" id="ProtNLM"/>
    </source>
</evidence>
<reference evidence="2" key="1">
    <citation type="journal article" date="2021" name="Nat. Commun.">
        <title>Genetic determinants of endophytism in the Arabidopsis root mycobiome.</title>
        <authorList>
            <person name="Mesny F."/>
            <person name="Miyauchi S."/>
            <person name="Thiergart T."/>
            <person name="Pickel B."/>
            <person name="Atanasova L."/>
            <person name="Karlsson M."/>
            <person name="Huettel B."/>
            <person name="Barry K.W."/>
            <person name="Haridas S."/>
            <person name="Chen C."/>
            <person name="Bauer D."/>
            <person name="Andreopoulos W."/>
            <person name="Pangilinan J."/>
            <person name="LaButti K."/>
            <person name="Riley R."/>
            <person name="Lipzen A."/>
            <person name="Clum A."/>
            <person name="Drula E."/>
            <person name="Henrissat B."/>
            <person name="Kohler A."/>
            <person name="Grigoriev I.V."/>
            <person name="Martin F.M."/>
            <person name="Hacquard S."/>
        </authorList>
    </citation>
    <scope>NUCLEOTIDE SEQUENCE</scope>
    <source>
        <strain evidence="2">MPI-CAGE-AT-0147</strain>
    </source>
</reference>
<proteinExistence type="predicted"/>
<evidence type="ECO:0000313" key="3">
    <source>
        <dbReference type="Proteomes" id="UP000738349"/>
    </source>
</evidence>
<name>A0A9P9DRR1_9HYPO</name>
<accession>A0A9P9DRR1</accession>
<organism evidence="2 3">
    <name type="scientific">Dactylonectria macrodidyma</name>
    <dbReference type="NCBI Taxonomy" id="307937"/>
    <lineage>
        <taxon>Eukaryota</taxon>
        <taxon>Fungi</taxon>
        <taxon>Dikarya</taxon>
        <taxon>Ascomycota</taxon>
        <taxon>Pezizomycotina</taxon>
        <taxon>Sordariomycetes</taxon>
        <taxon>Hypocreomycetidae</taxon>
        <taxon>Hypocreales</taxon>
        <taxon>Nectriaceae</taxon>
        <taxon>Dactylonectria</taxon>
    </lineage>
</organism>